<proteinExistence type="predicted"/>
<dbReference type="EMBL" id="CP089984">
    <property type="protein sequence ID" value="WXB20110.1"/>
    <property type="molecule type" value="Genomic_DNA"/>
</dbReference>
<accession>A0ABZ2MC67</accession>
<dbReference type="Proteomes" id="UP001370348">
    <property type="component" value="Chromosome"/>
</dbReference>
<gene>
    <name evidence="1" type="ORF">LZC94_23170</name>
</gene>
<evidence type="ECO:0000313" key="1">
    <source>
        <dbReference type="EMBL" id="WXB20110.1"/>
    </source>
</evidence>
<evidence type="ECO:0000313" key="2">
    <source>
        <dbReference type="Proteomes" id="UP001370348"/>
    </source>
</evidence>
<organism evidence="1 2">
    <name type="scientific">Pendulispora albinea</name>
    <dbReference type="NCBI Taxonomy" id="2741071"/>
    <lineage>
        <taxon>Bacteria</taxon>
        <taxon>Pseudomonadati</taxon>
        <taxon>Myxococcota</taxon>
        <taxon>Myxococcia</taxon>
        <taxon>Myxococcales</taxon>
        <taxon>Sorangiineae</taxon>
        <taxon>Pendulisporaceae</taxon>
        <taxon>Pendulispora</taxon>
    </lineage>
</organism>
<name>A0ABZ2MC67_9BACT</name>
<protein>
    <submittedName>
        <fullName evidence="1">Uncharacterized protein</fullName>
    </submittedName>
</protein>
<keyword evidence="2" id="KW-1185">Reference proteome</keyword>
<reference evidence="1 2" key="1">
    <citation type="submission" date="2021-12" db="EMBL/GenBank/DDBJ databases">
        <title>Discovery of the Pendulisporaceae a myxobacterial family with distinct sporulation behavior and unique specialized metabolism.</title>
        <authorList>
            <person name="Garcia R."/>
            <person name="Popoff A."/>
            <person name="Bader C.D."/>
            <person name="Loehr J."/>
            <person name="Walesch S."/>
            <person name="Walt C."/>
            <person name="Boldt J."/>
            <person name="Bunk B."/>
            <person name="Haeckl F.J.F.P.J."/>
            <person name="Gunesch A.P."/>
            <person name="Birkelbach J."/>
            <person name="Nuebel U."/>
            <person name="Pietschmann T."/>
            <person name="Bach T."/>
            <person name="Mueller R."/>
        </authorList>
    </citation>
    <scope>NUCLEOTIDE SEQUENCE [LARGE SCALE GENOMIC DNA]</scope>
    <source>
        <strain evidence="1 2">MSr11954</strain>
    </source>
</reference>
<dbReference type="RefSeq" id="WP_394829713.1">
    <property type="nucleotide sequence ID" value="NZ_CP089984.1"/>
</dbReference>
<sequence length="140" mass="14782">MNFPSAQAAMVTQKMTTYVFDATNLPNLCHELVAKRVSAAGTWPVAPIAESSSSSTCDVLRSPSSAKIPPVPFGQRAVAIIGFGNDGNAVMIGCTHLTTGAGNFQVPVSLTAIDPDNFKLRVEGVKCSRFVQFCEGNCTQ</sequence>